<dbReference type="OMA" id="GTHYHID"/>
<dbReference type="InterPro" id="IPR044839">
    <property type="entry name" value="NDR1-like"/>
</dbReference>
<dbReference type="GO" id="GO:0098542">
    <property type="term" value="P:defense response to other organism"/>
    <property type="evidence" value="ECO:0007669"/>
    <property type="project" value="InterPro"/>
</dbReference>
<organism evidence="4 5">
    <name type="scientific">Cajanus cajan</name>
    <name type="common">Pigeon pea</name>
    <name type="synonym">Cajanus indicus</name>
    <dbReference type="NCBI Taxonomy" id="3821"/>
    <lineage>
        <taxon>Eukaryota</taxon>
        <taxon>Viridiplantae</taxon>
        <taxon>Streptophyta</taxon>
        <taxon>Embryophyta</taxon>
        <taxon>Tracheophyta</taxon>
        <taxon>Spermatophyta</taxon>
        <taxon>Magnoliopsida</taxon>
        <taxon>eudicotyledons</taxon>
        <taxon>Gunneridae</taxon>
        <taxon>Pentapetalae</taxon>
        <taxon>rosids</taxon>
        <taxon>fabids</taxon>
        <taxon>Fabales</taxon>
        <taxon>Fabaceae</taxon>
        <taxon>Papilionoideae</taxon>
        <taxon>50 kb inversion clade</taxon>
        <taxon>NPAAA clade</taxon>
        <taxon>indigoferoid/millettioid clade</taxon>
        <taxon>Phaseoleae</taxon>
        <taxon>Cajanus</taxon>
    </lineage>
</organism>
<gene>
    <name evidence="4" type="ORF">KK1_015948</name>
</gene>
<dbReference type="AlphaFoldDB" id="A0A151T352"/>
<keyword evidence="5" id="KW-1185">Reference proteome</keyword>
<sequence length="194" mass="22384">MSCCKPYISCIVLLVLLMPILYKFIIWIITDPSNIKFYVTHASFTQFNLTTNNTLYYNLKVNITVRSPNKHTIVHYKEIKAKAWYKDNGFGKVNLTPFDQGHNNTTFPKVVFEGHNVIRLKPKQLGEYKEETSARVYDDLAVGLDLTITTKIVGIDSTNWKPMYVRCLPLRVPLISKGRTTHPFNVSKCTNFFK</sequence>
<evidence type="ECO:0000313" key="5">
    <source>
        <dbReference type="Proteomes" id="UP000075243"/>
    </source>
</evidence>
<keyword evidence="3" id="KW-1133">Transmembrane helix</keyword>
<dbReference type="EMBL" id="CM003610">
    <property type="protein sequence ID" value="KYP61458.1"/>
    <property type="molecule type" value="Genomic_DNA"/>
</dbReference>
<dbReference type="Proteomes" id="UP000075243">
    <property type="component" value="Chromosome 8"/>
</dbReference>
<dbReference type="STRING" id="3821.A0A151T352"/>
<evidence type="ECO:0000256" key="1">
    <source>
        <dbReference type="ARBA" id="ARBA00004370"/>
    </source>
</evidence>
<protein>
    <submittedName>
        <fullName evidence="4">Syntaxin-24</fullName>
    </submittedName>
</protein>
<feature type="transmembrane region" description="Helical" evidence="3">
    <location>
        <begin position="7"/>
        <end position="29"/>
    </location>
</feature>
<accession>A0A151T352</accession>
<evidence type="ECO:0000256" key="3">
    <source>
        <dbReference type="SAM" id="Phobius"/>
    </source>
</evidence>
<dbReference type="PANTHER" id="PTHR31415">
    <property type="entry name" value="OS05G0367900 PROTEIN"/>
    <property type="match status" value="1"/>
</dbReference>
<proteinExistence type="predicted"/>
<evidence type="ECO:0000313" key="4">
    <source>
        <dbReference type="EMBL" id="KYP61458.1"/>
    </source>
</evidence>
<evidence type="ECO:0000256" key="2">
    <source>
        <dbReference type="ARBA" id="ARBA00023136"/>
    </source>
</evidence>
<reference evidence="4 5" key="1">
    <citation type="journal article" date="2012" name="Nat. Biotechnol.">
        <title>Draft genome sequence of pigeonpea (Cajanus cajan), an orphan legume crop of resource-poor farmers.</title>
        <authorList>
            <person name="Varshney R.K."/>
            <person name="Chen W."/>
            <person name="Li Y."/>
            <person name="Bharti A.K."/>
            <person name="Saxena R.K."/>
            <person name="Schlueter J.A."/>
            <person name="Donoghue M.T."/>
            <person name="Azam S."/>
            <person name="Fan G."/>
            <person name="Whaley A.M."/>
            <person name="Farmer A.D."/>
            <person name="Sheridan J."/>
            <person name="Iwata A."/>
            <person name="Tuteja R."/>
            <person name="Penmetsa R.V."/>
            <person name="Wu W."/>
            <person name="Upadhyaya H.D."/>
            <person name="Yang S.P."/>
            <person name="Shah T."/>
            <person name="Saxena K.B."/>
            <person name="Michael T."/>
            <person name="McCombie W.R."/>
            <person name="Yang B."/>
            <person name="Zhang G."/>
            <person name="Yang H."/>
            <person name="Wang J."/>
            <person name="Spillane C."/>
            <person name="Cook D.R."/>
            <person name="May G.D."/>
            <person name="Xu X."/>
            <person name="Jackson S.A."/>
        </authorList>
    </citation>
    <scope>NUCLEOTIDE SEQUENCE [LARGE SCALE GENOMIC DNA]</scope>
    <source>
        <strain evidence="5">cv. Asha</strain>
    </source>
</reference>
<keyword evidence="3" id="KW-0812">Transmembrane</keyword>
<dbReference type="GO" id="GO:0009506">
    <property type="term" value="C:plasmodesma"/>
    <property type="evidence" value="ECO:0007669"/>
    <property type="project" value="TreeGrafter"/>
</dbReference>
<name>A0A151T352_CAJCA</name>
<dbReference type="PANTHER" id="PTHR31415:SF59">
    <property type="entry name" value="HARPIN-INDUCED 1"/>
    <property type="match status" value="1"/>
</dbReference>
<keyword evidence="2 3" id="KW-0472">Membrane</keyword>
<dbReference type="GO" id="GO:0005886">
    <property type="term" value="C:plasma membrane"/>
    <property type="evidence" value="ECO:0007669"/>
    <property type="project" value="TreeGrafter"/>
</dbReference>
<dbReference type="Gramene" id="C.cajan_15503.t">
    <property type="protein sequence ID" value="C.cajan_15503.t.cds1"/>
    <property type="gene ID" value="C.cajan_15503"/>
</dbReference>
<comment type="subcellular location">
    <subcellularLocation>
        <location evidence="1">Membrane</location>
    </subcellularLocation>
</comment>